<gene>
    <name evidence="1" type="ORF">VSX56_13615</name>
</gene>
<name>A0ABV1SIT9_9RHOB</name>
<dbReference type="Proteomes" id="UP001438953">
    <property type="component" value="Unassembled WGS sequence"/>
</dbReference>
<organism evidence="1 2">
    <name type="scientific">Thioclava kandeliae</name>
    <dbReference type="NCBI Taxonomy" id="3070818"/>
    <lineage>
        <taxon>Bacteria</taxon>
        <taxon>Pseudomonadati</taxon>
        <taxon>Pseudomonadota</taxon>
        <taxon>Alphaproteobacteria</taxon>
        <taxon>Rhodobacterales</taxon>
        <taxon>Paracoccaceae</taxon>
        <taxon>Thioclava</taxon>
    </lineage>
</organism>
<keyword evidence="2" id="KW-1185">Reference proteome</keyword>
<evidence type="ECO:0008006" key="3">
    <source>
        <dbReference type="Google" id="ProtNLM"/>
    </source>
</evidence>
<protein>
    <recommendedName>
        <fullName evidence="3">Helix-turn-helix domain-containing protein</fullName>
    </recommendedName>
</protein>
<reference evidence="1 2" key="1">
    <citation type="submission" date="2024-06" db="EMBL/GenBank/DDBJ databases">
        <title>Thioclava kandeliae sp. nov. from a rhizosphere soil sample of Kandelia candel in a mangrove.</title>
        <authorList>
            <person name="Mu T."/>
        </authorList>
    </citation>
    <scope>NUCLEOTIDE SEQUENCE [LARGE SCALE GENOMIC DNA]</scope>
    <source>
        <strain evidence="1 2">CPCC 100088</strain>
    </source>
</reference>
<accession>A0ABV1SIT9</accession>
<proteinExistence type="predicted"/>
<sequence length="110" mass="12505">MDLDCAVENLRSKVVSALDEMFVLAEELRSLNEVEKRLNAACHRDYLRVAKERGVRLGRRPCMTDERALLADKLIESGCPGTAVYKAIRALPGPKISQATYYAWQKVHKW</sequence>
<evidence type="ECO:0000313" key="1">
    <source>
        <dbReference type="EMBL" id="MER5172810.1"/>
    </source>
</evidence>
<dbReference type="EMBL" id="JAYWLC010000011">
    <property type="protein sequence ID" value="MER5172810.1"/>
    <property type="molecule type" value="Genomic_DNA"/>
</dbReference>
<dbReference type="RefSeq" id="WP_350937855.1">
    <property type="nucleotide sequence ID" value="NZ_JAYWLC010000011.1"/>
</dbReference>
<evidence type="ECO:0000313" key="2">
    <source>
        <dbReference type="Proteomes" id="UP001438953"/>
    </source>
</evidence>
<comment type="caution">
    <text evidence="1">The sequence shown here is derived from an EMBL/GenBank/DDBJ whole genome shotgun (WGS) entry which is preliminary data.</text>
</comment>